<sequence length="133" mass="14769">MCASVRGNFYWQGYPPAEISRLMGINPNTIYAWKKRDQWDETPPVQRVTQSIDARLIQLTEKQNKTGGDFKEIDLLTRQLKKLHDGQPDVMAAGKKGRAKKLKNHFHAGTDCRTAGKKSSAGWSGISGAGLTP</sequence>
<feature type="domain" description="Terminase ATPase subunit N-terminal" evidence="2">
    <location>
        <begin position="9"/>
        <end position="58"/>
    </location>
</feature>
<gene>
    <name evidence="3" type="primary">P_2</name>
    <name evidence="3" type="ORF">NCTC8009_03275</name>
</gene>
<name>A0A2X3JDY1_ECOLX</name>
<feature type="compositionally biased region" description="Low complexity" evidence="1">
    <location>
        <begin position="117"/>
        <end position="133"/>
    </location>
</feature>
<feature type="region of interest" description="Disordered" evidence="1">
    <location>
        <begin position="109"/>
        <end position="133"/>
    </location>
</feature>
<protein>
    <submittedName>
        <fullName evidence="3">Terminase, ATPase subunit (GpP)</fullName>
    </submittedName>
</protein>
<dbReference type="Proteomes" id="UP000250991">
    <property type="component" value="Unassembled WGS sequence"/>
</dbReference>
<organism evidence="3 4">
    <name type="scientific">Escherichia coli</name>
    <dbReference type="NCBI Taxonomy" id="562"/>
    <lineage>
        <taxon>Bacteria</taxon>
        <taxon>Pseudomonadati</taxon>
        <taxon>Pseudomonadota</taxon>
        <taxon>Gammaproteobacteria</taxon>
        <taxon>Enterobacterales</taxon>
        <taxon>Enterobacteriaceae</taxon>
        <taxon>Escherichia</taxon>
    </lineage>
</organism>
<evidence type="ECO:0000313" key="3">
    <source>
        <dbReference type="EMBL" id="SQD02802.1"/>
    </source>
</evidence>
<reference evidence="3 4" key="1">
    <citation type="submission" date="2018-06" db="EMBL/GenBank/DDBJ databases">
        <authorList>
            <consortium name="Pathogen Informatics"/>
            <person name="Doyle S."/>
        </authorList>
    </citation>
    <scope>NUCLEOTIDE SEQUENCE [LARGE SCALE GENOMIC DNA]</scope>
    <source>
        <strain evidence="3 4">NCTC8009</strain>
    </source>
</reference>
<dbReference type="InterPro" id="IPR010332">
    <property type="entry name" value="ATPase_terminase-su_N"/>
</dbReference>
<accession>A0A2X3JDY1</accession>
<proteinExistence type="predicted"/>
<evidence type="ECO:0000259" key="2">
    <source>
        <dbReference type="Pfam" id="PF06056"/>
    </source>
</evidence>
<evidence type="ECO:0000313" key="4">
    <source>
        <dbReference type="Proteomes" id="UP000250991"/>
    </source>
</evidence>
<dbReference type="EMBL" id="UARW01000010">
    <property type="protein sequence ID" value="SQD02802.1"/>
    <property type="molecule type" value="Genomic_DNA"/>
</dbReference>
<evidence type="ECO:0000256" key="1">
    <source>
        <dbReference type="SAM" id="MobiDB-lite"/>
    </source>
</evidence>
<dbReference type="AlphaFoldDB" id="A0A2X3JDY1"/>
<dbReference type="Pfam" id="PF06056">
    <property type="entry name" value="Terminase_5"/>
    <property type="match status" value="1"/>
</dbReference>